<dbReference type="RefSeq" id="WP_153710936.1">
    <property type="nucleotide sequence ID" value="NZ_BMDS01000013.1"/>
</dbReference>
<comment type="caution">
    <text evidence="3">The sequence shown here is derived from an EMBL/GenBank/DDBJ whole genome shotgun (WGS) entry which is preliminary data.</text>
</comment>
<feature type="domain" description="Glycosyltransferase subfamily 4-like N-terminal" evidence="2">
    <location>
        <begin position="87"/>
        <end position="157"/>
    </location>
</feature>
<dbReference type="Proteomes" id="UP000603295">
    <property type="component" value="Unassembled WGS sequence"/>
</dbReference>
<evidence type="ECO:0000313" key="4">
    <source>
        <dbReference type="Proteomes" id="UP000603295"/>
    </source>
</evidence>
<dbReference type="CDD" id="cd03801">
    <property type="entry name" value="GT4_PimA-like"/>
    <property type="match status" value="1"/>
</dbReference>
<evidence type="ECO:0000259" key="1">
    <source>
        <dbReference type="Pfam" id="PF00534"/>
    </source>
</evidence>
<evidence type="ECO:0000313" key="3">
    <source>
        <dbReference type="EMBL" id="GGI64274.1"/>
    </source>
</evidence>
<protein>
    <recommendedName>
        <fullName evidence="5">Glycosyltransferase</fullName>
    </recommendedName>
</protein>
<evidence type="ECO:0008006" key="5">
    <source>
        <dbReference type="Google" id="ProtNLM"/>
    </source>
</evidence>
<feature type="domain" description="Glycosyl transferase family 1" evidence="1">
    <location>
        <begin position="169"/>
        <end position="305"/>
    </location>
</feature>
<evidence type="ECO:0000259" key="2">
    <source>
        <dbReference type="Pfam" id="PF13439"/>
    </source>
</evidence>
<sequence>MNLVVLTKQFGNYTGATVSTIEILKRISNKFDTVEVVTMKAQKIVIPNVKIIVASNYLELVRILKSKKSKKKVYGYSDDHLGFLFNLAGINYIHTYHGNWPDARFLSISMFLKSFIFIPLYIMTIRNAKKVVSVSKYMNKNFVKKYSNSSVVIYNGIKNNNLNSNHNIISKSHEDFIMVGNIDSRKYKKALPILSTLKENKFKGNIDIYGSLIDKKIVHKMRHYDFVNIMGQVKKIDYSKYDALLCTSFSENLPVSIVEAILSRIPVISFNVGGIEEVVIDNVTGKLISPSDIVGFAKAVKTFKKYVVTEDVRERINNKFNWDYSAKKYFKLLSSERNSK</sequence>
<keyword evidence="4" id="KW-1185">Reference proteome</keyword>
<dbReference type="InterPro" id="IPR028098">
    <property type="entry name" value="Glyco_trans_4-like_N"/>
</dbReference>
<dbReference type="Pfam" id="PF13439">
    <property type="entry name" value="Glyco_transf_4"/>
    <property type="match status" value="1"/>
</dbReference>
<name>A0ABQ2C955_9LACO</name>
<dbReference type="PANTHER" id="PTHR12526:SF630">
    <property type="entry name" value="GLYCOSYLTRANSFERASE"/>
    <property type="match status" value="1"/>
</dbReference>
<dbReference type="Gene3D" id="3.40.50.2000">
    <property type="entry name" value="Glycogen Phosphorylase B"/>
    <property type="match status" value="2"/>
</dbReference>
<dbReference type="Pfam" id="PF00534">
    <property type="entry name" value="Glycos_transf_1"/>
    <property type="match status" value="1"/>
</dbReference>
<organism evidence="3 4">
    <name type="scientific">Limosilactobacillus caviae</name>
    <dbReference type="NCBI Taxonomy" id="1769424"/>
    <lineage>
        <taxon>Bacteria</taxon>
        <taxon>Bacillati</taxon>
        <taxon>Bacillota</taxon>
        <taxon>Bacilli</taxon>
        <taxon>Lactobacillales</taxon>
        <taxon>Lactobacillaceae</taxon>
        <taxon>Limosilactobacillus</taxon>
    </lineage>
</organism>
<proteinExistence type="predicted"/>
<reference evidence="4" key="1">
    <citation type="journal article" date="2019" name="Int. J. Syst. Evol. Microbiol.">
        <title>The Global Catalogue of Microorganisms (GCM) 10K type strain sequencing project: providing services to taxonomists for standard genome sequencing and annotation.</title>
        <authorList>
            <consortium name="The Broad Institute Genomics Platform"/>
            <consortium name="The Broad Institute Genome Sequencing Center for Infectious Disease"/>
            <person name="Wu L."/>
            <person name="Ma J."/>
        </authorList>
    </citation>
    <scope>NUCLEOTIDE SEQUENCE [LARGE SCALE GENOMIC DNA]</scope>
    <source>
        <strain evidence="4">CCM 8609</strain>
    </source>
</reference>
<gene>
    <name evidence="3" type="ORF">GCM10011459_21080</name>
</gene>
<dbReference type="InterPro" id="IPR001296">
    <property type="entry name" value="Glyco_trans_1"/>
</dbReference>
<dbReference type="PANTHER" id="PTHR12526">
    <property type="entry name" value="GLYCOSYLTRANSFERASE"/>
    <property type="match status" value="1"/>
</dbReference>
<accession>A0ABQ2C955</accession>
<dbReference type="SUPFAM" id="SSF53756">
    <property type="entry name" value="UDP-Glycosyltransferase/glycogen phosphorylase"/>
    <property type="match status" value="1"/>
</dbReference>
<dbReference type="EMBL" id="BMDS01000013">
    <property type="protein sequence ID" value="GGI64274.1"/>
    <property type="molecule type" value="Genomic_DNA"/>
</dbReference>